<organism evidence="2 3">
    <name type="scientific">Obba rivulosa</name>
    <dbReference type="NCBI Taxonomy" id="1052685"/>
    <lineage>
        <taxon>Eukaryota</taxon>
        <taxon>Fungi</taxon>
        <taxon>Dikarya</taxon>
        <taxon>Basidiomycota</taxon>
        <taxon>Agaricomycotina</taxon>
        <taxon>Agaricomycetes</taxon>
        <taxon>Polyporales</taxon>
        <taxon>Gelatoporiaceae</taxon>
        <taxon>Obba</taxon>
    </lineage>
</organism>
<evidence type="ECO:0000313" key="3">
    <source>
        <dbReference type="Proteomes" id="UP000250043"/>
    </source>
</evidence>
<keyword evidence="1" id="KW-0732">Signal</keyword>
<dbReference type="AlphaFoldDB" id="A0A8E2AS44"/>
<dbReference type="OrthoDB" id="3249523at2759"/>
<evidence type="ECO:0000256" key="1">
    <source>
        <dbReference type="SAM" id="SignalP"/>
    </source>
</evidence>
<proteinExistence type="predicted"/>
<keyword evidence="3" id="KW-1185">Reference proteome</keyword>
<name>A0A8E2AS44_9APHY</name>
<accession>A0A8E2AS44</accession>
<gene>
    <name evidence="2" type="ORF">OBBRIDRAFT_835400</name>
</gene>
<protein>
    <submittedName>
        <fullName evidence="2">Uncharacterized protein</fullName>
    </submittedName>
</protein>
<dbReference type="Proteomes" id="UP000250043">
    <property type="component" value="Unassembled WGS sequence"/>
</dbReference>
<feature type="signal peptide" evidence="1">
    <location>
        <begin position="1"/>
        <end position="19"/>
    </location>
</feature>
<dbReference type="EMBL" id="KV722415">
    <property type="protein sequence ID" value="OCH89943.1"/>
    <property type="molecule type" value="Genomic_DNA"/>
</dbReference>
<sequence length="197" mass="20418">MKSFACFVAFAALASSGYGLVARDPSIQKRTSCPSSSVVSTTTVTVGANSVEISTLSCGVAVTEDAAPIIFDSPFPVSAPAPADVCNELCTDLCSSVGPLPPVSEDCAVIVDAITILNGSVSPTFTVDPNTMQQLTFGTCRFFFENVSPNTLEYCWSALSNVASAAETACFPPVQPVFSQGLCVPTDGRWEVGVGHS</sequence>
<reference evidence="2 3" key="1">
    <citation type="submission" date="2016-07" db="EMBL/GenBank/DDBJ databases">
        <title>Draft genome of the white-rot fungus Obba rivulosa 3A-2.</title>
        <authorList>
            <consortium name="DOE Joint Genome Institute"/>
            <person name="Miettinen O."/>
            <person name="Riley R."/>
            <person name="Acob R."/>
            <person name="Barry K."/>
            <person name="Cullen D."/>
            <person name="De Vries R."/>
            <person name="Hainaut M."/>
            <person name="Hatakka A."/>
            <person name="Henrissat B."/>
            <person name="Hilden K."/>
            <person name="Kuo R."/>
            <person name="Labutti K."/>
            <person name="Lipzen A."/>
            <person name="Makela M.R."/>
            <person name="Sandor L."/>
            <person name="Spatafora J.W."/>
            <person name="Grigoriev I.V."/>
            <person name="Hibbett D.S."/>
        </authorList>
    </citation>
    <scope>NUCLEOTIDE SEQUENCE [LARGE SCALE GENOMIC DNA]</scope>
    <source>
        <strain evidence="2 3">3A-2</strain>
    </source>
</reference>
<feature type="chain" id="PRO_5034338838" evidence="1">
    <location>
        <begin position="20"/>
        <end position="197"/>
    </location>
</feature>
<evidence type="ECO:0000313" key="2">
    <source>
        <dbReference type="EMBL" id="OCH89943.1"/>
    </source>
</evidence>